<evidence type="ECO:0000313" key="2">
    <source>
        <dbReference type="Proteomes" id="UP001430700"/>
    </source>
</evidence>
<dbReference type="EMBL" id="JAJJMN010000001">
    <property type="protein sequence ID" value="MCC9017666.1"/>
    <property type="molecule type" value="Genomic_DNA"/>
</dbReference>
<evidence type="ECO:0000313" key="1">
    <source>
        <dbReference type="EMBL" id="MCC9017666.1"/>
    </source>
</evidence>
<reference evidence="1" key="1">
    <citation type="submission" date="2021-11" db="EMBL/GenBank/DDBJ databases">
        <title>Description of novel Flavobacterium species.</title>
        <authorList>
            <person name="Saticioglu I.B."/>
            <person name="Ay H."/>
            <person name="Altun S."/>
            <person name="Duman M."/>
        </authorList>
    </citation>
    <scope>NUCLEOTIDE SEQUENCE</scope>
    <source>
        <strain evidence="1">F-126</strain>
    </source>
</reference>
<keyword evidence="2" id="KW-1185">Reference proteome</keyword>
<dbReference type="RefSeq" id="WP_229999129.1">
    <property type="nucleotide sequence ID" value="NZ_JAJJMN010000001.1"/>
</dbReference>
<sequence>MNRSDGSLNLVVEYFLNRIKIRPYNIGRAEGTFLKITNSVGMTSFVATDFNPLINKKTIIQKVP</sequence>
<comment type="caution">
    <text evidence="1">The sequence shown here is derived from an EMBL/GenBank/DDBJ whole genome shotgun (WGS) entry which is preliminary data.</text>
</comment>
<proteinExistence type="predicted"/>
<accession>A0ABS8LYM3</accession>
<name>A0ABS8LYM3_9FLAO</name>
<dbReference type="Proteomes" id="UP001430700">
    <property type="component" value="Unassembled WGS sequence"/>
</dbReference>
<protein>
    <submittedName>
        <fullName evidence="1">Uncharacterized protein</fullName>
    </submittedName>
</protein>
<organism evidence="1 2">
    <name type="scientific">Flavobacterium lipolyticum</name>
    <dbReference type="NCBI Taxonomy" id="2893754"/>
    <lineage>
        <taxon>Bacteria</taxon>
        <taxon>Pseudomonadati</taxon>
        <taxon>Bacteroidota</taxon>
        <taxon>Flavobacteriia</taxon>
        <taxon>Flavobacteriales</taxon>
        <taxon>Flavobacteriaceae</taxon>
        <taxon>Flavobacterium</taxon>
    </lineage>
</organism>
<gene>
    <name evidence="1" type="ORF">LNQ34_07770</name>
</gene>